<dbReference type="Proteomes" id="UP000294947">
    <property type="component" value="Unassembled WGS sequence"/>
</dbReference>
<feature type="region of interest" description="Disordered" evidence="6">
    <location>
        <begin position="1"/>
        <end position="35"/>
    </location>
</feature>
<evidence type="ECO:0000313" key="8">
    <source>
        <dbReference type="Proteomes" id="UP000294947"/>
    </source>
</evidence>
<sequence>MAGRGRWPGGCGNGCSATRRSAPSSGNCGRCSSSGSDQEVVVSTAAVEPALPPEVRGLPLLGSFLEWRKDQHATFMRAYREHGPIFTIRLGPMKGVMLIGPEHHEFFFREVDRKLSVPEIYRFTVPMFGDLLMAATDTERRRRHVSMLQSAFQGGRLAAYTEVMAEETERWLTGLGRSGEFELWDTFEPLVMRIAAGALLGPEIRARIDEFRPLLVDLARGMEFILPPNLPLPRFRRRDRARRRLGEMLRPVLAERARAGGYDDFLQSLVDDAALRAEGPDVQVGMAMATLFTGYLTTAAQACWTLVQLLQHPAQLDAVVAEIDADRGGAAAGCPHAGARLPRLERAFKESLRMRPVMSHYARTTAVEYEIGGYRVPEGWLTMLCPSVAHRLPEVFADPERYDPDRFGPERAEDKRNPHALIGFSGGFYRCPGQAFGTNETKVLLSGLLARYRLDMSVPDPRPDVDLGVTRPGSPCRIRYERR</sequence>
<comment type="cofactor">
    <cofactor evidence="5">
        <name>heme</name>
        <dbReference type="ChEBI" id="CHEBI:30413"/>
    </cofactor>
</comment>
<dbReference type="GO" id="GO:0016705">
    <property type="term" value="F:oxidoreductase activity, acting on paired donors, with incorporation or reduction of molecular oxygen"/>
    <property type="evidence" value="ECO:0007669"/>
    <property type="project" value="InterPro"/>
</dbReference>
<dbReference type="InterPro" id="IPR050529">
    <property type="entry name" value="CYP450_sterol_14alpha_dmase"/>
</dbReference>
<name>A0A4R4ZCE6_9PSEU</name>
<dbReference type="Pfam" id="PF00067">
    <property type="entry name" value="p450"/>
    <property type="match status" value="1"/>
</dbReference>
<dbReference type="EMBL" id="SMKW01000003">
    <property type="protein sequence ID" value="TDD55510.1"/>
    <property type="molecule type" value="Genomic_DNA"/>
</dbReference>
<dbReference type="GO" id="GO:0020037">
    <property type="term" value="F:heme binding"/>
    <property type="evidence" value="ECO:0007669"/>
    <property type="project" value="InterPro"/>
</dbReference>
<keyword evidence="2 5" id="KW-0349">Heme</keyword>
<dbReference type="SUPFAM" id="SSF48264">
    <property type="entry name" value="Cytochrome P450"/>
    <property type="match status" value="1"/>
</dbReference>
<evidence type="ECO:0000256" key="5">
    <source>
        <dbReference type="PIRSR" id="PIRSR602403-1"/>
    </source>
</evidence>
<comment type="caution">
    <text evidence="7">The sequence shown here is derived from an EMBL/GenBank/DDBJ whole genome shotgun (WGS) entry which is preliminary data.</text>
</comment>
<protein>
    <submittedName>
        <fullName evidence="7">Cytochrome P450</fullName>
    </submittedName>
</protein>
<accession>A0A4R4ZCE6</accession>
<proteinExistence type="inferred from homology"/>
<evidence type="ECO:0000256" key="4">
    <source>
        <dbReference type="ARBA" id="ARBA00023004"/>
    </source>
</evidence>
<dbReference type="PRINTS" id="PR00465">
    <property type="entry name" value="EP450IV"/>
</dbReference>
<evidence type="ECO:0000313" key="7">
    <source>
        <dbReference type="EMBL" id="TDD55510.1"/>
    </source>
</evidence>
<dbReference type="AlphaFoldDB" id="A0A4R4ZCE6"/>
<dbReference type="InterPro" id="IPR001128">
    <property type="entry name" value="Cyt_P450"/>
</dbReference>
<dbReference type="InterPro" id="IPR036396">
    <property type="entry name" value="Cyt_P450_sf"/>
</dbReference>
<gene>
    <name evidence="7" type="ORF">E1288_03410</name>
</gene>
<reference evidence="7 8" key="1">
    <citation type="submission" date="2019-03" db="EMBL/GenBank/DDBJ databases">
        <title>Draft genome sequences of novel Actinobacteria.</title>
        <authorList>
            <person name="Sahin N."/>
            <person name="Ay H."/>
            <person name="Saygin H."/>
        </authorList>
    </citation>
    <scope>NUCLEOTIDE SEQUENCE [LARGE SCALE GENOMIC DNA]</scope>
    <source>
        <strain evidence="7 8">7K502</strain>
    </source>
</reference>
<evidence type="ECO:0000256" key="3">
    <source>
        <dbReference type="ARBA" id="ARBA00022723"/>
    </source>
</evidence>
<keyword evidence="3 5" id="KW-0479">Metal-binding</keyword>
<evidence type="ECO:0000256" key="2">
    <source>
        <dbReference type="ARBA" id="ARBA00022617"/>
    </source>
</evidence>
<dbReference type="GO" id="GO:0004497">
    <property type="term" value="F:monooxygenase activity"/>
    <property type="evidence" value="ECO:0007669"/>
    <property type="project" value="InterPro"/>
</dbReference>
<dbReference type="GO" id="GO:0005506">
    <property type="term" value="F:iron ion binding"/>
    <property type="evidence" value="ECO:0007669"/>
    <property type="project" value="InterPro"/>
</dbReference>
<evidence type="ECO:0000256" key="6">
    <source>
        <dbReference type="SAM" id="MobiDB-lite"/>
    </source>
</evidence>
<feature type="compositionally biased region" description="Gly residues" evidence="6">
    <location>
        <begin position="1"/>
        <end position="13"/>
    </location>
</feature>
<dbReference type="OrthoDB" id="4746309at2"/>
<dbReference type="Gene3D" id="1.10.630.10">
    <property type="entry name" value="Cytochrome P450"/>
    <property type="match status" value="1"/>
</dbReference>
<dbReference type="PANTHER" id="PTHR24304:SF2">
    <property type="entry name" value="24-HYDROXYCHOLESTEROL 7-ALPHA-HYDROXYLASE"/>
    <property type="match status" value="1"/>
</dbReference>
<keyword evidence="4 5" id="KW-0408">Iron</keyword>
<keyword evidence="8" id="KW-1185">Reference proteome</keyword>
<feature type="compositionally biased region" description="Low complexity" evidence="6">
    <location>
        <begin position="24"/>
        <end position="35"/>
    </location>
</feature>
<evidence type="ECO:0000256" key="1">
    <source>
        <dbReference type="ARBA" id="ARBA00010617"/>
    </source>
</evidence>
<organism evidence="7 8">
    <name type="scientific">Saccharopolyspora elongata</name>
    <dbReference type="NCBI Taxonomy" id="2530387"/>
    <lineage>
        <taxon>Bacteria</taxon>
        <taxon>Bacillati</taxon>
        <taxon>Actinomycetota</taxon>
        <taxon>Actinomycetes</taxon>
        <taxon>Pseudonocardiales</taxon>
        <taxon>Pseudonocardiaceae</taxon>
        <taxon>Saccharopolyspora</taxon>
    </lineage>
</organism>
<dbReference type="InterPro" id="IPR002403">
    <property type="entry name" value="Cyt_P450_E_grp-IV"/>
</dbReference>
<dbReference type="PANTHER" id="PTHR24304">
    <property type="entry name" value="CYTOCHROME P450 FAMILY 7"/>
    <property type="match status" value="1"/>
</dbReference>
<feature type="binding site" description="axial binding residue" evidence="5">
    <location>
        <position position="431"/>
    </location>
    <ligand>
        <name>heme</name>
        <dbReference type="ChEBI" id="CHEBI:30413"/>
    </ligand>
    <ligandPart>
        <name>Fe</name>
        <dbReference type="ChEBI" id="CHEBI:18248"/>
    </ligandPart>
</feature>
<comment type="similarity">
    <text evidence="1">Belongs to the cytochrome P450 family.</text>
</comment>